<accession>A0ABM8EC09</accession>
<gene>
    <name evidence="1" type="ORF">SS37A_30660</name>
</gene>
<evidence type="ECO:0000313" key="2">
    <source>
        <dbReference type="Proteomes" id="UP001317629"/>
    </source>
</evidence>
<protein>
    <submittedName>
        <fullName evidence="1">Uncharacterized protein</fullName>
    </submittedName>
</protein>
<sequence length="98" mass="11200">MPAREALHRRDDELCHVLDAKADEKMVSVLLSIMLDGFPRGMIPERPDLCRRGSPGARRDCSLGPNPRRRHCSHLGKDRFPPTIADLLDEFERARQAR</sequence>
<reference evidence="1 2" key="1">
    <citation type="journal article" date="2023" name="Int. J. Syst. Evol. Microbiol.">
        <title>Methylocystis iwaonis sp. nov., a type II methane-oxidizing bacterium from surface soil of a rice paddy field in Japan, and emended description of the genus Methylocystis (ex Whittenbury et al. 1970) Bowman et al. 1993.</title>
        <authorList>
            <person name="Kaise H."/>
            <person name="Sawadogo J.B."/>
            <person name="Alam M.S."/>
            <person name="Ueno C."/>
            <person name="Dianou D."/>
            <person name="Shinjo R."/>
            <person name="Asakawa S."/>
        </authorList>
    </citation>
    <scope>NUCLEOTIDE SEQUENCE [LARGE SCALE GENOMIC DNA]</scope>
    <source>
        <strain evidence="1 2">SS37A-Re</strain>
    </source>
</reference>
<name>A0ABM8EC09_9HYPH</name>
<dbReference type="Proteomes" id="UP001317629">
    <property type="component" value="Chromosome"/>
</dbReference>
<keyword evidence="2" id="KW-1185">Reference proteome</keyword>
<evidence type="ECO:0000313" key="1">
    <source>
        <dbReference type="EMBL" id="BDV35537.1"/>
    </source>
</evidence>
<dbReference type="EMBL" id="AP027142">
    <property type="protein sequence ID" value="BDV35537.1"/>
    <property type="molecule type" value="Genomic_DNA"/>
</dbReference>
<proteinExistence type="predicted"/>
<organism evidence="1 2">
    <name type="scientific">Methylocystis iwaonis</name>
    <dbReference type="NCBI Taxonomy" id="2885079"/>
    <lineage>
        <taxon>Bacteria</taxon>
        <taxon>Pseudomonadati</taxon>
        <taxon>Pseudomonadota</taxon>
        <taxon>Alphaproteobacteria</taxon>
        <taxon>Hyphomicrobiales</taxon>
        <taxon>Methylocystaceae</taxon>
        <taxon>Methylocystis</taxon>
    </lineage>
</organism>